<feature type="compositionally biased region" description="Polar residues" evidence="2">
    <location>
        <begin position="632"/>
        <end position="641"/>
    </location>
</feature>
<sequence>MLVGGSSSQEDGLVPRSKKARNGKAVVLGTSTLMEAQEFGEMMEHVDEVNFALDGLGKGQPARIRRASLLSLLSISATSAQRRLLRSQGMAKTILDAVLDLSLDDSPSNLAAAALCYILGSDAQDEHLLESPTCIRFLLKLLRSSASIVPDDKVPTIGSKLLALRRDAGRLGDQSKSSDSNSNAIVSKVQEILLSCKVLLLKNKDGDGMGRPELSPKWIALLTIEKGCVSTVSLEDSSGTVRRVGGNFKEKLRELGGLDAVFGIAVDCLSIMEGWSRNRVPFLHHLKDNVALKTMLLLLKCLKIMENATFLSKDNQDHLLGMKLKLDSDARRLSFTDLVIRLIKILSGLSMLQSSPISSNSQQQYHLDKAGYGLEVRAKEDQEGDPYWISSSNSSRSCCSMEDSRLNSVEESQKSQRFLSSCSVYPISSSETTSTFGAEDCLVKDNKSSTSGSCNGMSSGSKKETARSTGILKKMSLGLGKRPIVTQKSKCITIEDSQDPFAFDEYEFEQSKWNSLSRGKRVPRSRESVTKVRELKDECQLPFVASPREPSNWDGCHSCEIASSSVVEDERSGLLDDCLLAAVKVLMNLTNDNHIGCKQIAACGGLETLCSLIIRHFPSFSTPSSPSDWTEDSNLPSNSSGKLEYPNDKHFTEQELDFLVAILGLLVNLVEKDSLNRSRLAAATVSLPSSGESEGTTSQRDVIPLLCSIFMANQGAGEMGGEEMLSPSDDEATEAAVLQGEREAEKMIIEAYAALLLAFLSTESKNVREAIACHLPDHNLEVLVPVLERFVAFHLTLNMISPETHSAVTEVIESCRGI</sequence>
<gene>
    <name evidence="4" type="ORF">Scep_028428</name>
</gene>
<dbReference type="EMBL" id="JBBNAG010000012">
    <property type="protein sequence ID" value="KAK9089346.1"/>
    <property type="molecule type" value="Genomic_DNA"/>
</dbReference>
<organism evidence="4 5">
    <name type="scientific">Stephania cephalantha</name>
    <dbReference type="NCBI Taxonomy" id="152367"/>
    <lineage>
        <taxon>Eukaryota</taxon>
        <taxon>Viridiplantae</taxon>
        <taxon>Streptophyta</taxon>
        <taxon>Embryophyta</taxon>
        <taxon>Tracheophyta</taxon>
        <taxon>Spermatophyta</taxon>
        <taxon>Magnoliopsida</taxon>
        <taxon>Ranunculales</taxon>
        <taxon>Menispermaceae</taxon>
        <taxon>Menispermoideae</taxon>
        <taxon>Cissampelideae</taxon>
        <taxon>Stephania</taxon>
    </lineage>
</organism>
<evidence type="ECO:0000259" key="3">
    <source>
        <dbReference type="PROSITE" id="PS51271"/>
    </source>
</evidence>
<dbReference type="InterPro" id="IPR011989">
    <property type="entry name" value="ARM-like"/>
</dbReference>
<evidence type="ECO:0000313" key="4">
    <source>
        <dbReference type="EMBL" id="KAK9089346.1"/>
    </source>
</evidence>
<dbReference type="InterPro" id="IPR022771">
    <property type="entry name" value="WAPL_C"/>
</dbReference>
<dbReference type="Pfam" id="PF07814">
    <property type="entry name" value="WAPL"/>
    <property type="match status" value="1"/>
</dbReference>
<evidence type="ECO:0000256" key="1">
    <source>
        <dbReference type="ARBA" id="ARBA00006854"/>
    </source>
</evidence>
<feature type="region of interest" description="Disordered" evidence="2">
    <location>
        <begin position="621"/>
        <end position="641"/>
    </location>
</feature>
<dbReference type="InterPro" id="IPR016024">
    <property type="entry name" value="ARM-type_fold"/>
</dbReference>
<comment type="similarity">
    <text evidence="1">Belongs to the WAPL family.</text>
</comment>
<dbReference type="InterPro" id="IPR039874">
    <property type="entry name" value="WAPL"/>
</dbReference>
<name>A0AAP0E9Y0_9MAGN</name>
<dbReference type="AlphaFoldDB" id="A0AAP0E9Y0"/>
<dbReference type="PANTHER" id="PTHR22100">
    <property type="entry name" value="WINGS APART-LIKE PROTEIN HOMOLOG"/>
    <property type="match status" value="1"/>
</dbReference>
<keyword evidence="5" id="KW-1185">Reference proteome</keyword>
<dbReference type="FunFam" id="1.25.10.10:FF:000519">
    <property type="entry name" value="WAPL (Wings apart-like protein regulation of heterochromatin) protein"/>
    <property type="match status" value="1"/>
</dbReference>
<comment type="caution">
    <text evidence="4">The sequence shown here is derived from an EMBL/GenBank/DDBJ whole genome shotgun (WGS) entry which is preliminary data.</text>
</comment>
<dbReference type="Proteomes" id="UP001419268">
    <property type="component" value="Unassembled WGS sequence"/>
</dbReference>
<dbReference type="Gene3D" id="1.25.10.10">
    <property type="entry name" value="Leucine-rich Repeat Variant"/>
    <property type="match status" value="2"/>
</dbReference>
<proteinExistence type="inferred from homology"/>
<dbReference type="InterPro" id="IPR012502">
    <property type="entry name" value="WAPL_dom"/>
</dbReference>
<accession>A0AAP0E9Y0</accession>
<evidence type="ECO:0000313" key="5">
    <source>
        <dbReference type="Proteomes" id="UP001419268"/>
    </source>
</evidence>
<dbReference type="SUPFAM" id="SSF48371">
    <property type="entry name" value="ARM repeat"/>
    <property type="match status" value="1"/>
</dbReference>
<evidence type="ECO:0000256" key="2">
    <source>
        <dbReference type="SAM" id="MobiDB-lite"/>
    </source>
</evidence>
<reference evidence="4 5" key="1">
    <citation type="submission" date="2024-01" db="EMBL/GenBank/DDBJ databases">
        <title>Genome assemblies of Stephania.</title>
        <authorList>
            <person name="Yang L."/>
        </authorList>
    </citation>
    <scope>NUCLEOTIDE SEQUENCE [LARGE SCALE GENOMIC DNA]</scope>
    <source>
        <strain evidence="4">JXDWG</strain>
        <tissue evidence="4">Leaf</tissue>
    </source>
</reference>
<protein>
    <recommendedName>
        <fullName evidence="3">WAPL domain-containing protein</fullName>
    </recommendedName>
</protein>
<dbReference type="PANTHER" id="PTHR22100:SF13">
    <property type="entry name" value="WINGS APART-LIKE PROTEIN HOMOLOG"/>
    <property type="match status" value="1"/>
</dbReference>
<feature type="domain" description="WAPL" evidence="3">
    <location>
        <begin position="17"/>
        <end position="122"/>
    </location>
</feature>
<dbReference type="PROSITE" id="PS51271">
    <property type="entry name" value="WAPL"/>
    <property type="match status" value="1"/>
</dbReference>